<gene>
    <name evidence="16" type="ORF">PSYICH_LOCUS9570</name>
</gene>
<dbReference type="CDD" id="cd11056">
    <property type="entry name" value="CYP6-like"/>
    <property type="match status" value="1"/>
</dbReference>
<keyword evidence="11 14" id="KW-0503">Monooxygenase</keyword>
<dbReference type="SUPFAM" id="SSF48264">
    <property type="entry name" value="Cytochrome P450"/>
    <property type="match status" value="1"/>
</dbReference>
<feature type="transmembrane region" description="Helical" evidence="15">
    <location>
        <begin position="6"/>
        <end position="26"/>
    </location>
</feature>
<dbReference type="EMBL" id="OV651815">
    <property type="protein sequence ID" value="CAH1108301.1"/>
    <property type="molecule type" value="Genomic_DNA"/>
</dbReference>
<keyword evidence="5 13" id="KW-0349">Heme</keyword>
<evidence type="ECO:0000256" key="13">
    <source>
        <dbReference type="PIRSR" id="PIRSR602401-1"/>
    </source>
</evidence>
<evidence type="ECO:0000256" key="2">
    <source>
        <dbReference type="ARBA" id="ARBA00004174"/>
    </source>
</evidence>
<dbReference type="InterPro" id="IPR001128">
    <property type="entry name" value="Cyt_P450"/>
</dbReference>
<dbReference type="InterPro" id="IPR036396">
    <property type="entry name" value="Cyt_P450_sf"/>
</dbReference>
<comment type="similarity">
    <text evidence="4 14">Belongs to the cytochrome P450 family.</text>
</comment>
<dbReference type="GO" id="GO:0005506">
    <property type="term" value="F:iron ion binding"/>
    <property type="evidence" value="ECO:0007669"/>
    <property type="project" value="InterPro"/>
</dbReference>
<evidence type="ECO:0000256" key="11">
    <source>
        <dbReference type="ARBA" id="ARBA00023033"/>
    </source>
</evidence>
<dbReference type="PRINTS" id="PR00385">
    <property type="entry name" value="P450"/>
</dbReference>
<dbReference type="GO" id="GO:0016705">
    <property type="term" value="F:oxidoreductase activity, acting on paired donors, with incorporation or reduction of molecular oxygen"/>
    <property type="evidence" value="ECO:0007669"/>
    <property type="project" value="InterPro"/>
</dbReference>
<evidence type="ECO:0000256" key="7">
    <source>
        <dbReference type="ARBA" id="ARBA00022824"/>
    </source>
</evidence>
<reference evidence="16" key="1">
    <citation type="submission" date="2022-01" db="EMBL/GenBank/DDBJ databases">
        <authorList>
            <person name="King R."/>
        </authorList>
    </citation>
    <scope>NUCLEOTIDE SEQUENCE</scope>
</reference>
<evidence type="ECO:0008006" key="18">
    <source>
        <dbReference type="Google" id="ProtNLM"/>
    </source>
</evidence>
<dbReference type="PRINTS" id="PR00463">
    <property type="entry name" value="EP450I"/>
</dbReference>
<dbReference type="InterPro" id="IPR002401">
    <property type="entry name" value="Cyt_P450_E_grp-I"/>
</dbReference>
<keyword evidence="10 13" id="KW-0408">Iron</keyword>
<evidence type="ECO:0000313" key="16">
    <source>
        <dbReference type="EMBL" id="CAH1108301.1"/>
    </source>
</evidence>
<evidence type="ECO:0000256" key="14">
    <source>
        <dbReference type="RuleBase" id="RU000461"/>
    </source>
</evidence>
<dbReference type="GO" id="GO:0005789">
    <property type="term" value="C:endoplasmic reticulum membrane"/>
    <property type="evidence" value="ECO:0007669"/>
    <property type="project" value="UniProtKB-SubCell"/>
</dbReference>
<feature type="binding site" description="axial binding residue" evidence="13">
    <location>
        <position position="441"/>
    </location>
    <ligand>
        <name>heme</name>
        <dbReference type="ChEBI" id="CHEBI:30413"/>
    </ligand>
    <ligandPart>
        <name>Fe</name>
        <dbReference type="ChEBI" id="CHEBI:18248"/>
    </ligandPart>
</feature>
<dbReference type="InterPro" id="IPR017972">
    <property type="entry name" value="Cyt_P450_CS"/>
</dbReference>
<keyword evidence="9 14" id="KW-0560">Oxidoreductase</keyword>
<evidence type="ECO:0000256" key="12">
    <source>
        <dbReference type="ARBA" id="ARBA00023136"/>
    </source>
</evidence>
<keyword evidence="8" id="KW-0492">Microsome</keyword>
<keyword evidence="6 13" id="KW-0479">Metal-binding</keyword>
<sequence>MLLTTSASLDLFILLFALFFILHKYISRSHEYWSKRGVDTPKPLPIFGHFLKVALFKTTLAEWLKDYYDAAKGKYFGLYVFDEPFLVIKDPEIIKYITTKDFNYFMDRNIAAPSHDVLQRHILFLQKSPGWKSIRIKLTPAFTSGRLKAMFHLIDSCGQELENWISHNLGILEAKEVVAKYATNVIAKCAFGIDSECFLHEKPAFREVGRKFFDFRWRNALSQTLYFLKPSWIDKIKLDFIDKQCLEYFSKVFIETLNTRPDEEQYNDFIDILKELRKNNEFASDGSDDSKLAGIAIQIFMAGFETTSTTISFTLYEFCMNTKIQDKARNEIKTVLEKYGGKVTYEAVRDCVYLEMCMNETLRKYPVLPFLDRRCNADYKVPGTDLIIEKGTAVFIPMYGLQMDEKYFPEPFKYKPERFLNKIESTNGVTYLPFGVGPRICIGERFGRLSTKLALIYVLKKFEIEACDSSPDPVKFEPKCFLFASTVGLPLKFKLLQS</sequence>
<protein>
    <recommendedName>
        <fullName evidence="18">Cytochrome P450</fullName>
    </recommendedName>
</protein>
<dbReference type="Proteomes" id="UP001153636">
    <property type="component" value="Chromosome 3"/>
</dbReference>
<dbReference type="AlphaFoldDB" id="A0A9P0CU92"/>
<dbReference type="InterPro" id="IPR050476">
    <property type="entry name" value="Insect_CytP450_Detox"/>
</dbReference>
<dbReference type="GO" id="GO:0020037">
    <property type="term" value="F:heme binding"/>
    <property type="evidence" value="ECO:0007669"/>
    <property type="project" value="InterPro"/>
</dbReference>
<organism evidence="16 17">
    <name type="scientific">Psylliodes chrysocephalus</name>
    <dbReference type="NCBI Taxonomy" id="3402493"/>
    <lineage>
        <taxon>Eukaryota</taxon>
        <taxon>Metazoa</taxon>
        <taxon>Ecdysozoa</taxon>
        <taxon>Arthropoda</taxon>
        <taxon>Hexapoda</taxon>
        <taxon>Insecta</taxon>
        <taxon>Pterygota</taxon>
        <taxon>Neoptera</taxon>
        <taxon>Endopterygota</taxon>
        <taxon>Coleoptera</taxon>
        <taxon>Polyphaga</taxon>
        <taxon>Cucujiformia</taxon>
        <taxon>Chrysomeloidea</taxon>
        <taxon>Chrysomelidae</taxon>
        <taxon>Galerucinae</taxon>
        <taxon>Alticini</taxon>
        <taxon>Psylliodes</taxon>
    </lineage>
</organism>
<dbReference type="PANTHER" id="PTHR24292:SF45">
    <property type="entry name" value="CYTOCHROME P450 6G1-RELATED"/>
    <property type="match status" value="1"/>
</dbReference>
<dbReference type="FunFam" id="1.10.630.10:FF:000042">
    <property type="entry name" value="Cytochrome P450"/>
    <property type="match status" value="1"/>
</dbReference>
<dbReference type="OrthoDB" id="2789670at2759"/>
<dbReference type="Gene3D" id="1.10.630.10">
    <property type="entry name" value="Cytochrome P450"/>
    <property type="match status" value="1"/>
</dbReference>
<dbReference type="PROSITE" id="PS00086">
    <property type="entry name" value="CYTOCHROME_P450"/>
    <property type="match status" value="1"/>
</dbReference>
<proteinExistence type="inferred from homology"/>
<evidence type="ECO:0000256" key="3">
    <source>
        <dbReference type="ARBA" id="ARBA00004406"/>
    </source>
</evidence>
<keyword evidence="15" id="KW-1133">Transmembrane helix</keyword>
<evidence type="ECO:0000256" key="4">
    <source>
        <dbReference type="ARBA" id="ARBA00010617"/>
    </source>
</evidence>
<dbReference type="GO" id="GO:0004497">
    <property type="term" value="F:monooxygenase activity"/>
    <property type="evidence" value="ECO:0007669"/>
    <property type="project" value="UniProtKB-KW"/>
</dbReference>
<evidence type="ECO:0000256" key="5">
    <source>
        <dbReference type="ARBA" id="ARBA00022617"/>
    </source>
</evidence>
<dbReference type="Pfam" id="PF00067">
    <property type="entry name" value="p450"/>
    <property type="match status" value="1"/>
</dbReference>
<keyword evidence="15" id="KW-0812">Transmembrane</keyword>
<evidence type="ECO:0000313" key="17">
    <source>
        <dbReference type="Proteomes" id="UP001153636"/>
    </source>
</evidence>
<keyword evidence="7" id="KW-0256">Endoplasmic reticulum</keyword>
<evidence type="ECO:0000256" key="9">
    <source>
        <dbReference type="ARBA" id="ARBA00023002"/>
    </source>
</evidence>
<evidence type="ECO:0000256" key="15">
    <source>
        <dbReference type="SAM" id="Phobius"/>
    </source>
</evidence>
<dbReference type="PANTHER" id="PTHR24292">
    <property type="entry name" value="CYTOCHROME P450"/>
    <property type="match status" value="1"/>
</dbReference>
<evidence type="ECO:0000256" key="8">
    <source>
        <dbReference type="ARBA" id="ARBA00022848"/>
    </source>
</evidence>
<keyword evidence="12 15" id="KW-0472">Membrane</keyword>
<comment type="subcellular location">
    <subcellularLocation>
        <location evidence="3">Endoplasmic reticulum membrane</location>
        <topology evidence="3">Peripheral membrane protein</topology>
    </subcellularLocation>
    <subcellularLocation>
        <location evidence="2">Microsome membrane</location>
        <topology evidence="2">Peripheral membrane protein</topology>
    </subcellularLocation>
</comment>
<keyword evidence="17" id="KW-1185">Reference proteome</keyword>
<comment type="cofactor">
    <cofactor evidence="1 13">
        <name>heme</name>
        <dbReference type="ChEBI" id="CHEBI:30413"/>
    </cofactor>
</comment>
<evidence type="ECO:0000256" key="10">
    <source>
        <dbReference type="ARBA" id="ARBA00023004"/>
    </source>
</evidence>
<accession>A0A9P0CU92</accession>
<evidence type="ECO:0000256" key="6">
    <source>
        <dbReference type="ARBA" id="ARBA00022723"/>
    </source>
</evidence>
<name>A0A9P0CU92_9CUCU</name>
<evidence type="ECO:0000256" key="1">
    <source>
        <dbReference type="ARBA" id="ARBA00001971"/>
    </source>
</evidence>